<reference evidence="1" key="1">
    <citation type="submission" date="2020-10" db="EMBL/GenBank/DDBJ databases">
        <authorList>
            <person name="Gilroy R."/>
        </authorList>
    </citation>
    <scope>NUCLEOTIDE SEQUENCE</scope>
    <source>
        <strain evidence="1">ChiSjej2B20-13462</strain>
    </source>
</reference>
<dbReference type="InterPro" id="IPR023214">
    <property type="entry name" value="HAD_sf"/>
</dbReference>
<dbReference type="SFLD" id="SFLDS00003">
    <property type="entry name" value="Haloacid_Dehalogenase"/>
    <property type="match status" value="1"/>
</dbReference>
<evidence type="ECO:0000313" key="1">
    <source>
        <dbReference type="EMBL" id="HIQ70251.1"/>
    </source>
</evidence>
<dbReference type="SUPFAM" id="SSF56784">
    <property type="entry name" value="HAD-like"/>
    <property type="match status" value="1"/>
</dbReference>
<dbReference type="GO" id="GO:0016791">
    <property type="term" value="F:phosphatase activity"/>
    <property type="evidence" value="ECO:0007669"/>
    <property type="project" value="TreeGrafter"/>
</dbReference>
<protein>
    <submittedName>
        <fullName evidence="1">HAD family phosphatase</fullName>
    </submittedName>
</protein>
<dbReference type="SFLD" id="SFLDG01129">
    <property type="entry name" value="C1.5:_HAD__Beta-PGM__Phosphata"/>
    <property type="match status" value="1"/>
</dbReference>
<dbReference type="PANTHER" id="PTHR18901:SF38">
    <property type="entry name" value="PSEUDOURIDINE-5'-PHOSPHATASE"/>
    <property type="match status" value="1"/>
</dbReference>
<dbReference type="PRINTS" id="PR00413">
    <property type="entry name" value="HADHALOGNASE"/>
</dbReference>
<sequence>MQKPRKAPEGLRCAIFDFDGTLFDSMYVWDVAGRQYLRSQGREPKPSLAEDLRTMSLYQAACYFQQEYGLSQPLEEIMDGINRAVEVYYFRDVLPKPGIPAFLQALREAGVALCIATATDRYQIEAALTRCGLSEFFPAIFTCSEVGRGKDDPLIYRQAMAHCGADRSHTVIFEDAIHAVETAKADGFTVVGIQDDSEERQTLLQSLSDCYLHDFTDPEAFWAFLTEEAKP</sequence>
<accession>A0A9D1CNX4</accession>
<dbReference type="Gene3D" id="1.10.150.240">
    <property type="entry name" value="Putative phosphatase, domain 2"/>
    <property type="match status" value="1"/>
</dbReference>
<comment type="caution">
    <text evidence="1">The sequence shown here is derived from an EMBL/GenBank/DDBJ whole genome shotgun (WGS) entry which is preliminary data.</text>
</comment>
<proteinExistence type="predicted"/>
<reference evidence="1" key="2">
    <citation type="journal article" date="2021" name="PeerJ">
        <title>Extensive microbial diversity within the chicken gut microbiome revealed by metagenomics and culture.</title>
        <authorList>
            <person name="Gilroy R."/>
            <person name="Ravi A."/>
            <person name="Getino M."/>
            <person name="Pursley I."/>
            <person name="Horton D.L."/>
            <person name="Alikhan N.F."/>
            <person name="Baker D."/>
            <person name="Gharbi K."/>
            <person name="Hall N."/>
            <person name="Watson M."/>
            <person name="Adriaenssens E.M."/>
            <person name="Foster-Nyarko E."/>
            <person name="Jarju S."/>
            <person name="Secka A."/>
            <person name="Antonio M."/>
            <person name="Oren A."/>
            <person name="Chaudhuri R.R."/>
            <person name="La Ragione R."/>
            <person name="Hildebrand F."/>
            <person name="Pallen M.J."/>
        </authorList>
    </citation>
    <scope>NUCLEOTIDE SEQUENCE</scope>
    <source>
        <strain evidence="1">ChiSjej2B20-13462</strain>
    </source>
</reference>
<name>A0A9D1CNX4_9FIRM</name>
<gene>
    <name evidence="1" type="ORF">IAA67_07985</name>
</gene>
<dbReference type="NCBIfam" id="TIGR01509">
    <property type="entry name" value="HAD-SF-IA-v3"/>
    <property type="match status" value="1"/>
</dbReference>
<dbReference type="EMBL" id="DVFN01000112">
    <property type="protein sequence ID" value="HIQ70251.1"/>
    <property type="molecule type" value="Genomic_DNA"/>
</dbReference>
<evidence type="ECO:0000313" key="2">
    <source>
        <dbReference type="Proteomes" id="UP000886874"/>
    </source>
</evidence>
<dbReference type="InterPro" id="IPR023198">
    <property type="entry name" value="PGP-like_dom2"/>
</dbReference>
<dbReference type="InterPro" id="IPR036412">
    <property type="entry name" value="HAD-like_sf"/>
</dbReference>
<dbReference type="PANTHER" id="PTHR18901">
    <property type="entry name" value="2-DEOXYGLUCOSE-6-PHOSPHATE PHOSPHATASE 2"/>
    <property type="match status" value="1"/>
</dbReference>
<dbReference type="Proteomes" id="UP000886874">
    <property type="component" value="Unassembled WGS sequence"/>
</dbReference>
<dbReference type="Pfam" id="PF13419">
    <property type="entry name" value="HAD_2"/>
    <property type="match status" value="1"/>
</dbReference>
<organism evidence="1 2">
    <name type="scientific">Candidatus Avoscillospira stercorigallinarum</name>
    <dbReference type="NCBI Taxonomy" id="2840708"/>
    <lineage>
        <taxon>Bacteria</taxon>
        <taxon>Bacillati</taxon>
        <taxon>Bacillota</taxon>
        <taxon>Clostridia</taxon>
        <taxon>Eubacteriales</taxon>
        <taxon>Oscillospiraceae</taxon>
        <taxon>Oscillospiraceae incertae sedis</taxon>
        <taxon>Candidatus Avoscillospira</taxon>
    </lineage>
</organism>
<dbReference type="Gene3D" id="3.40.50.1000">
    <property type="entry name" value="HAD superfamily/HAD-like"/>
    <property type="match status" value="1"/>
</dbReference>
<dbReference type="AlphaFoldDB" id="A0A9D1CNX4"/>
<dbReference type="InterPro" id="IPR041492">
    <property type="entry name" value="HAD_2"/>
</dbReference>
<dbReference type="InterPro" id="IPR006439">
    <property type="entry name" value="HAD-SF_hydro_IA"/>
</dbReference>